<gene>
    <name evidence="9" type="ORF">H9751_09550</name>
</gene>
<comment type="similarity">
    <text evidence="2">Belongs to the gluconokinase GntK/GntV family.</text>
</comment>
<dbReference type="SUPFAM" id="SSF52540">
    <property type="entry name" value="P-loop containing nucleoside triphosphate hydrolases"/>
    <property type="match status" value="1"/>
</dbReference>
<evidence type="ECO:0000256" key="1">
    <source>
        <dbReference type="ARBA" id="ARBA00004761"/>
    </source>
</evidence>
<keyword evidence="7" id="KW-0067">ATP-binding</keyword>
<dbReference type="PANTHER" id="PTHR43442">
    <property type="entry name" value="GLUCONOKINASE-RELATED"/>
    <property type="match status" value="1"/>
</dbReference>
<dbReference type="CDD" id="cd02021">
    <property type="entry name" value="GntK"/>
    <property type="match status" value="1"/>
</dbReference>
<evidence type="ECO:0000313" key="10">
    <source>
        <dbReference type="Proteomes" id="UP000823858"/>
    </source>
</evidence>
<dbReference type="GO" id="GO:0005975">
    <property type="term" value="P:carbohydrate metabolic process"/>
    <property type="evidence" value="ECO:0007669"/>
    <property type="project" value="InterPro"/>
</dbReference>
<name>A0A9D2QGR4_9CORY</name>
<evidence type="ECO:0000256" key="8">
    <source>
        <dbReference type="ARBA" id="ARBA00048090"/>
    </source>
</evidence>
<evidence type="ECO:0000256" key="2">
    <source>
        <dbReference type="ARBA" id="ARBA00008420"/>
    </source>
</evidence>
<keyword evidence="5" id="KW-0547">Nucleotide-binding</keyword>
<dbReference type="EC" id="2.7.1.12" evidence="3"/>
<dbReference type="InterPro" id="IPR006001">
    <property type="entry name" value="Therm_gnt_kin"/>
</dbReference>
<dbReference type="AlphaFoldDB" id="A0A9D2QGR4"/>
<evidence type="ECO:0000256" key="3">
    <source>
        <dbReference type="ARBA" id="ARBA00012054"/>
    </source>
</evidence>
<evidence type="ECO:0000256" key="4">
    <source>
        <dbReference type="ARBA" id="ARBA00022679"/>
    </source>
</evidence>
<accession>A0A9D2QGR4</accession>
<proteinExistence type="inferred from homology"/>
<evidence type="ECO:0000256" key="6">
    <source>
        <dbReference type="ARBA" id="ARBA00022777"/>
    </source>
</evidence>
<dbReference type="Gene3D" id="3.40.50.300">
    <property type="entry name" value="P-loop containing nucleotide triphosphate hydrolases"/>
    <property type="match status" value="1"/>
</dbReference>
<dbReference type="EMBL" id="DWVP01000022">
    <property type="protein sequence ID" value="HJC85774.1"/>
    <property type="molecule type" value="Genomic_DNA"/>
</dbReference>
<protein>
    <recommendedName>
        <fullName evidence="3">gluconokinase</fullName>
        <ecNumber evidence="3">2.7.1.12</ecNumber>
    </recommendedName>
</protein>
<comment type="pathway">
    <text evidence="1">Carbohydrate acid metabolism.</text>
</comment>
<keyword evidence="6 9" id="KW-0418">Kinase</keyword>
<dbReference type="InterPro" id="IPR027417">
    <property type="entry name" value="P-loop_NTPase"/>
</dbReference>
<dbReference type="GO" id="GO:0005524">
    <property type="term" value="F:ATP binding"/>
    <property type="evidence" value="ECO:0007669"/>
    <property type="project" value="UniProtKB-KW"/>
</dbReference>
<dbReference type="GO" id="GO:0005737">
    <property type="term" value="C:cytoplasm"/>
    <property type="evidence" value="ECO:0007669"/>
    <property type="project" value="TreeGrafter"/>
</dbReference>
<evidence type="ECO:0000256" key="7">
    <source>
        <dbReference type="ARBA" id="ARBA00022840"/>
    </source>
</evidence>
<evidence type="ECO:0000256" key="5">
    <source>
        <dbReference type="ARBA" id="ARBA00022741"/>
    </source>
</evidence>
<dbReference type="GO" id="GO:0046316">
    <property type="term" value="F:gluconokinase activity"/>
    <property type="evidence" value="ECO:0007669"/>
    <property type="project" value="UniProtKB-EC"/>
</dbReference>
<dbReference type="Proteomes" id="UP000823858">
    <property type="component" value="Unassembled WGS sequence"/>
</dbReference>
<reference evidence="9" key="2">
    <citation type="submission" date="2021-04" db="EMBL/GenBank/DDBJ databases">
        <authorList>
            <person name="Gilroy R."/>
        </authorList>
    </citation>
    <scope>NUCLEOTIDE SEQUENCE</scope>
    <source>
        <strain evidence="9">ChiHjej13B12-4958</strain>
    </source>
</reference>
<sequence length="178" mass="19551">MGSPVHIVLMGVSGSGKGPLAEELQRRTGYTAATAADLQPEEVRDKIAQGGFLTPEDRLPWAWAIRDWMDAAATKGESTVVVSLGLGRRARDIFREAEGFVFFVHVHGTEDVIRERVLRRTGEEPDPEVLRAQYAELERLRADEYGVRLDATQPPEVLADAALVSLEVTRRGAADADN</sequence>
<keyword evidence="4" id="KW-0808">Transferase</keyword>
<dbReference type="PANTHER" id="PTHR43442:SF3">
    <property type="entry name" value="GLUCONOKINASE-RELATED"/>
    <property type="match status" value="1"/>
</dbReference>
<comment type="catalytic activity">
    <reaction evidence="8">
        <text>D-gluconate + ATP = 6-phospho-D-gluconate + ADP + H(+)</text>
        <dbReference type="Rhea" id="RHEA:19433"/>
        <dbReference type="ChEBI" id="CHEBI:15378"/>
        <dbReference type="ChEBI" id="CHEBI:18391"/>
        <dbReference type="ChEBI" id="CHEBI:30616"/>
        <dbReference type="ChEBI" id="CHEBI:58759"/>
        <dbReference type="ChEBI" id="CHEBI:456216"/>
        <dbReference type="EC" id="2.7.1.12"/>
    </reaction>
</comment>
<comment type="caution">
    <text evidence="9">The sequence shown here is derived from an EMBL/GenBank/DDBJ whole genome shotgun (WGS) entry which is preliminary data.</text>
</comment>
<dbReference type="Pfam" id="PF13238">
    <property type="entry name" value="AAA_18"/>
    <property type="match status" value="1"/>
</dbReference>
<evidence type="ECO:0000313" key="9">
    <source>
        <dbReference type="EMBL" id="HJC85774.1"/>
    </source>
</evidence>
<organism evidence="9 10">
    <name type="scientific">Candidatus Corynebacterium faecigallinarum</name>
    <dbReference type="NCBI Taxonomy" id="2838528"/>
    <lineage>
        <taxon>Bacteria</taxon>
        <taxon>Bacillati</taxon>
        <taxon>Actinomycetota</taxon>
        <taxon>Actinomycetes</taxon>
        <taxon>Mycobacteriales</taxon>
        <taxon>Corynebacteriaceae</taxon>
        <taxon>Corynebacterium</taxon>
    </lineage>
</organism>
<reference evidence="9" key="1">
    <citation type="journal article" date="2021" name="PeerJ">
        <title>Extensive microbial diversity within the chicken gut microbiome revealed by metagenomics and culture.</title>
        <authorList>
            <person name="Gilroy R."/>
            <person name="Ravi A."/>
            <person name="Getino M."/>
            <person name="Pursley I."/>
            <person name="Horton D.L."/>
            <person name="Alikhan N.F."/>
            <person name="Baker D."/>
            <person name="Gharbi K."/>
            <person name="Hall N."/>
            <person name="Watson M."/>
            <person name="Adriaenssens E.M."/>
            <person name="Foster-Nyarko E."/>
            <person name="Jarju S."/>
            <person name="Secka A."/>
            <person name="Antonio M."/>
            <person name="Oren A."/>
            <person name="Chaudhuri R.R."/>
            <person name="La Ragione R."/>
            <person name="Hildebrand F."/>
            <person name="Pallen M.J."/>
        </authorList>
    </citation>
    <scope>NUCLEOTIDE SEQUENCE</scope>
    <source>
        <strain evidence="9">ChiHjej13B12-4958</strain>
    </source>
</reference>